<sequence length="108" mass="12227">MLIIGSFFFLVGFIGLNRFPDVFSRLHATTKCDTLGSGSILLSVIIYEGLNFKSAKILLIIVFLFLANPTTSHIIARGTYKSKQKGLKDIDFDEYKKYLKGNREEDED</sequence>
<dbReference type="NCBIfam" id="NF009314">
    <property type="entry name" value="PRK12674.1-2"/>
    <property type="match status" value="1"/>
</dbReference>
<comment type="caution">
    <text evidence="2">The sequence shown here is derived from an EMBL/GenBank/DDBJ whole genome shotgun (WGS) entry which is preliminary data.</text>
</comment>
<reference evidence="2" key="1">
    <citation type="submission" date="2016-12" db="EMBL/GenBank/DDBJ databases">
        <title>Discovery of methanogenic haloarchaea.</title>
        <authorList>
            <person name="Sorokin D.Y."/>
            <person name="Makarova K.S."/>
            <person name="Abbas B."/>
            <person name="Ferrer M."/>
            <person name="Golyshin P.N."/>
        </authorList>
    </citation>
    <scope>NUCLEOTIDE SEQUENCE [LARGE SCALE GENOMIC DNA]</scope>
    <source>
        <strain evidence="2">HMET1</strain>
    </source>
</reference>
<evidence type="ECO:0000256" key="1">
    <source>
        <dbReference type="SAM" id="Phobius"/>
    </source>
</evidence>
<proteinExistence type="predicted"/>
<feature type="transmembrane region" description="Helical" evidence="1">
    <location>
        <begin position="57"/>
        <end position="76"/>
    </location>
</feature>
<evidence type="ECO:0000313" key="2">
    <source>
        <dbReference type="EMBL" id="OKY78102.1"/>
    </source>
</evidence>
<dbReference type="STRING" id="1903181.BTN85_0587"/>
<keyword evidence="1" id="KW-0472">Membrane</keyword>
<accession>A0A1Q6DUW2</accession>
<dbReference type="PANTHER" id="PTHR34703">
    <property type="entry name" value="ANTIPORTER SUBUNIT MNHG2-RELATED"/>
    <property type="match status" value="1"/>
</dbReference>
<dbReference type="PANTHER" id="PTHR34703:SF1">
    <property type="entry name" value="ANTIPORTER SUBUNIT MNHG2-RELATED"/>
    <property type="match status" value="1"/>
</dbReference>
<dbReference type="AlphaFoldDB" id="A0A1Q6DUW2"/>
<organism evidence="2 3">
    <name type="scientific">Methanohalarchaeum thermophilum</name>
    <dbReference type="NCBI Taxonomy" id="1903181"/>
    <lineage>
        <taxon>Archaea</taxon>
        <taxon>Methanobacteriati</taxon>
        <taxon>Methanobacteriota</taxon>
        <taxon>Methanonatronarchaeia</taxon>
        <taxon>Methanonatronarchaeales</taxon>
        <taxon>Methanonatronarchaeaceae</taxon>
        <taxon>Candidatus Methanohalarchaeum</taxon>
    </lineage>
</organism>
<dbReference type="InParanoid" id="A0A1Q6DUW2"/>
<dbReference type="NCBIfam" id="TIGR01300">
    <property type="entry name" value="CPA3_mnhG_phaG"/>
    <property type="match status" value="1"/>
</dbReference>
<dbReference type="Pfam" id="PF03334">
    <property type="entry name" value="PhaG_MnhG_YufB"/>
    <property type="match status" value="1"/>
</dbReference>
<name>A0A1Q6DUW2_METT1</name>
<gene>
    <name evidence="2" type="ORF">BTN85_0587</name>
</gene>
<evidence type="ECO:0000313" key="3">
    <source>
        <dbReference type="Proteomes" id="UP000185744"/>
    </source>
</evidence>
<dbReference type="InterPro" id="IPR005133">
    <property type="entry name" value="PhaG_MnhG_YufB"/>
</dbReference>
<protein>
    <submittedName>
        <fullName evidence="2">Multisubunit Na+/H+ antiporter MnhG subunit</fullName>
    </submittedName>
</protein>
<keyword evidence="3" id="KW-1185">Reference proteome</keyword>
<dbReference type="GO" id="GO:0015385">
    <property type="term" value="F:sodium:proton antiporter activity"/>
    <property type="evidence" value="ECO:0007669"/>
    <property type="project" value="TreeGrafter"/>
</dbReference>
<dbReference type="EMBL" id="MSDW01000001">
    <property type="protein sequence ID" value="OKY78102.1"/>
    <property type="molecule type" value="Genomic_DNA"/>
</dbReference>
<keyword evidence="1" id="KW-0812">Transmembrane</keyword>
<keyword evidence="1" id="KW-1133">Transmembrane helix</keyword>
<dbReference type="Proteomes" id="UP000185744">
    <property type="component" value="Unassembled WGS sequence"/>
</dbReference>